<gene>
    <name evidence="9" type="ORF">SMAX5B_017745</name>
</gene>
<feature type="region of interest" description="Disordered" evidence="7">
    <location>
        <begin position="72"/>
        <end position="153"/>
    </location>
</feature>
<keyword evidence="2" id="KW-0964">Secreted</keyword>
<dbReference type="AlphaFoldDB" id="A0A2U9CEZ1"/>
<dbReference type="PANTHER" id="PTHR15427">
    <property type="entry name" value="EMILIN ELASTIN MICROFIBRIL INTERFACE-LOCATED PROTEIN ELASTIN MICROFIBRIL INTERFACER"/>
    <property type="match status" value="1"/>
</dbReference>
<organism evidence="9 10">
    <name type="scientific">Scophthalmus maximus</name>
    <name type="common">Turbot</name>
    <name type="synonym">Psetta maxima</name>
    <dbReference type="NCBI Taxonomy" id="52904"/>
    <lineage>
        <taxon>Eukaryota</taxon>
        <taxon>Metazoa</taxon>
        <taxon>Chordata</taxon>
        <taxon>Craniata</taxon>
        <taxon>Vertebrata</taxon>
        <taxon>Euteleostomi</taxon>
        <taxon>Actinopterygii</taxon>
        <taxon>Neopterygii</taxon>
        <taxon>Teleostei</taxon>
        <taxon>Neoteleostei</taxon>
        <taxon>Acanthomorphata</taxon>
        <taxon>Carangaria</taxon>
        <taxon>Pleuronectiformes</taxon>
        <taxon>Pleuronectoidei</taxon>
        <taxon>Scophthalmidae</taxon>
        <taxon>Scophthalmus</taxon>
    </lineage>
</organism>
<evidence type="ECO:0000256" key="2">
    <source>
        <dbReference type="ARBA" id="ARBA00022525"/>
    </source>
</evidence>
<comment type="subcellular location">
    <subcellularLocation>
        <location evidence="1">Secreted</location>
        <location evidence="1">Extracellular space</location>
        <location evidence="1">Extracellular matrix</location>
    </subcellularLocation>
</comment>
<keyword evidence="6" id="KW-0175">Coiled coil</keyword>
<dbReference type="Proteomes" id="UP000246464">
    <property type="component" value="Chromosome 15"/>
</dbReference>
<keyword evidence="4" id="KW-0732">Signal</keyword>
<evidence type="ECO:0000256" key="3">
    <source>
        <dbReference type="ARBA" id="ARBA00022530"/>
    </source>
</evidence>
<dbReference type="PROSITE" id="PS51041">
    <property type="entry name" value="EMI"/>
    <property type="match status" value="1"/>
</dbReference>
<reference evidence="9 10" key="1">
    <citation type="submission" date="2017-12" db="EMBL/GenBank/DDBJ databases">
        <title>Integrating genomic resources of turbot (Scophthalmus maximus) in depth evaluation of genetic and physical mapping variation across individuals.</title>
        <authorList>
            <person name="Martinez P."/>
        </authorList>
    </citation>
    <scope>NUCLEOTIDE SEQUENCE [LARGE SCALE GENOMIC DNA]</scope>
</reference>
<feature type="compositionally biased region" description="Basic residues" evidence="7">
    <location>
        <begin position="137"/>
        <end position="146"/>
    </location>
</feature>
<evidence type="ECO:0000256" key="4">
    <source>
        <dbReference type="ARBA" id="ARBA00022729"/>
    </source>
</evidence>
<dbReference type="InterPro" id="IPR050392">
    <property type="entry name" value="Collagen/C1q_domain"/>
</dbReference>
<proteinExistence type="predicted"/>
<evidence type="ECO:0000256" key="7">
    <source>
        <dbReference type="SAM" id="MobiDB-lite"/>
    </source>
</evidence>
<evidence type="ECO:0000256" key="5">
    <source>
        <dbReference type="ARBA" id="ARBA00023157"/>
    </source>
</evidence>
<feature type="compositionally biased region" description="Basic and acidic residues" evidence="7">
    <location>
        <begin position="96"/>
        <end position="107"/>
    </location>
</feature>
<keyword evidence="3" id="KW-0272">Extracellular matrix</keyword>
<sequence>MGNEKRVVTMAVVCGTEKYTIKSRSPCPSGIQDCQLVMYKLSTRPLYTQKQKIITSLQWRCCPGHGGDNCDDADELQLHPGDPDREQNDHQASVPELHDASIPDNQRDATPPPLEPGHAHNIHHMSHRAGNTYDHQHPRHPHHLHQQHQGETGAKENLKLNSVGTSPSSPCVYEVDAAAQHYPEATAVLPAPHMMALVMSQLQPLLQGFNRSLEHLSRQVGDLARDVAQLKGGQRGAELQEQGAEPQGQEAGPQEQEAGPQEQEGTNRDEAAEEYLEAKLDEVFQHISEIRAQMEGQRTDMENGLHSQHAMLHYNLTSFKTDVDVKLKRHQKMLQVSLQAMNATLSELKLEQDQQLEDRPPLTPPPPPPPSDSSPLWEAIERLDNMVVNNTVKVNGLMEDEEVTAGDVQQLRMEVKELEKLINHTARKSQVLFMETGLEVEDAKVAVLRRVEELAGNLTQHRKRLQEADVDIAYLYDALYQNHSAGADCNCKGLTAAVARLQRGVVNVTALANENRLALDEVAEGGAEQWTGGDSGWEPAVEAVQRGLQQVKESLVSERSRTGALELSVSHLSGSLSDGLAEVGGLRERDRKVREEMQHLSGSFNSLLKDAIRHSDVLELLLGEEVLEFLEWPVQDQEANSIPALKEQLRRLQERVGGNDLSIATLLGSRTGLEEHLRVFKNVFSNADVLAASEATLELDKLWQLVYFLFRPSNQTTP</sequence>
<feature type="region of interest" description="Disordered" evidence="7">
    <location>
        <begin position="352"/>
        <end position="376"/>
    </location>
</feature>
<dbReference type="PANTHER" id="PTHR15427:SF40">
    <property type="entry name" value="MULTIMERIN-2 PRECURSOR"/>
    <property type="match status" value="1"/>
</dbReference>
<dbReference type="Pfam" id="PF07546">
    <property type="entry name" value="EMI"/>
    <property type="match status" value="1"/>
</dbReference>
<dbReference type="EMBL" id="CP026257">
    <property type="protein sequence ID" value="AWP14650.1"/>
    <property type="molecule type" value="Genomic_DNA"/>
</dbReference>
<keyword evidence="5" id="KW-1015">Disulfide bond</keyword>
<protein>
    <submittedName>
        <fullName evidence="9">Putative multimerin-2</fullName>
    </submittedName>
</protein>
<evidence type="ECO:0000256" key="1">
    <source>
        <dbReference type="ARBA" id="ARBA00004498"/>
    </source>
</evidence>
<feature type="coiled-coil region" evidence="6">
    <location>
        <begin position="408"/>
        <end position="471"/>
    </location>
</feature>
<keyword evidence="10" id="KW-1185">Reference proteome</keyword>
<feature type="region of interest" description="Disordered" evidence="7">
    <location>
        <begin position="232"/>
        <end position="270"/>
    </location>
</feature>
<dbReference type="STRING" id="52904.ENSSMAP00000007358"/>
<feature type="compositionally biased region" description="Pro residues" evidence="7">
    <location>
        <begin position="361"/>
        <end position="372"/>
    </location>
</feature>
<evidence type="ECO:0000313" key="10">
    <source>
        <dbReference type="Proteomes" id="UP000246464"/>
    </source>
</evidence>
<accession>A0A2U9CEZ1</accession>
<name>A0A2U9CEZ1_SCOMX</name>
<evidence type="ECO:0000313" key="9">
    <source>
        <dbReference type="EMBL" id="AWP14650.1"/>
    </source>
</evidence>
<feature type="domain" description="EMI" evidence="8">
    <location>
        <begin position="1"/>
        <end position="72"/>
    </location>
</feature>
<dbReference type="InterPro" id="IPR011489">
    <property type="entry name" value="EMI_domain"/>
</dbReference>
<feature type="compositionally biased region" description="Low complexity" evidence="7">
    <location>
        <begin position="236"/>
        <end position="264"/>
    </location>
</feature>
<evidence type="ECO:0000256" key="6">
    <source>
        <dbReference type="SAM" id="Coils"/>
    </source>
</evidence>
<evidence type="ECO:0000259" key="8">
    <source>
        <dbReference type="PROSITE" id="PS51041"/>
    </source>
</evidence>
<dbReference type="GO" id="GO:0005576">
    <property type="term" value="C:extracellular region"/>
    <property type="evidence" value="ECO:0007669"/>
    <property type="project" value="UniProtKB-SubCell"/>
</dbReference>